<dbReference type="AlphaFoldDB" id="A0AAE3KA21"/>
<dbReference type="Pfam" id="PF03480">
    <property type="entry name" value="DctP"/>
    <property type="match status" value="1"/>
</dbReference>
<organism evidence="2 3">
    <name type="scientific">Natronocella acetinitrilica</name>
    <dbReference type="NCBI Taxonomy" id="414046"/>
    <lineage>
        <taxon>Bacteria</taxon>
        <taxon>Pseudomonadati</taxon>
        <taxon>Pseudomonadota</taxon>
        <taxon>Gammaproteobacteria</taxon>
        <taxon>Chromatiales</taxon>
        <taxon>Ectothiorhodospiraceae</taxon>
        <taxon>Natronocella</taxon>
    </lineage>
</organism>
<dbReference type="Proteomes" id="UP001205843">
    <property type="component" value="Unassembled WGS sequence"/>
</dbReference>
<proteinExistence type="predicted"/>
<dbReference type="CDD" id="cd13603">
    <property type="entry name" value="PBP2_TRAP_Siap_TeaA_like"/>
    <property type="match status" value="1"/>
</dbReference>
<accession>A0AAE3KA21</accession>
<comment type="caution">
    <text evidence="2">The sequence shown here is derived from an EMBL/GenBank/DDBJ whole genome shotgun (WGS) entry which is preliminary data.</text>
</comment>
<dbReference type="GO" id="GO:0055085">
    <property type="term" value="P:transmembrane transport"/>
    <property type="evidence" value="ECO:0007669"/>
    <property type="project" value="InterPro"/>
</dbReference>
<dbReference type="PANTHER" id="PTHR33376:SF4">
    <property type="entry name" value="SIALIC ACID-BINDING PERIPLASMIC PROTEIN SIAP"/>
    <property type="match status" value="1"/>
</dbReference>
<name>A0AAE3KA21_9GAMM</name>
<dbReference type="InterPro" id="IPR018389">
    <property type="entry name" value="DctP_fam"/>
</dbReference>
<dbReference type="NCBIfam" id="NF037995">
    <property type="entry name" value="TRAP_S1"/>
    <property type="match status" value="1"/>
</dbReference>
<dbReference type="EMBL" id="JALJXV010000002">
    <property type="protein sequence ID" value="MCP1673640.1"/>
    <property type="molecule type" value="Genomic_DNA"/>
</dbReference>
<dbReference type="RefSeq" id="WP_253474410.1">
    <property type="nucleotide sequence ID" value="NZ_JALJXV010000002.1"/>
</dbReference>
<keyword evidence="1" id="KW-0732">Signal</keyword>
<keyword evidence="3" id="KW-1185">Reference proteome</keyword>
<protein>
    <submittedName>
        <fullName evidence="2">TRAP-type C4-dicarboxylate transport system substrate-binding protein</fullName>
    </submittedName>
</protein>
<dbReference type="InterPro" id="IPR038404">
    <property type="entry name" value="TRAP_DctP_sf"/>
</dbReference>
<reference evidence="2" key="1">
    <citation type="submission" date="2022-03" db="EMBL/GenBank/DDBJ databases">
        <title>Genomic Encyclopedia of Type Strains, Phase III (KMG-III): the genomes of soil and plant-associated and newly described type strains.</title>
        <authorList>
            <person name="Whitman W."/>
        </authorList>
    </citation>
    <scope>NUCLEOTIDE SEQUENCE</scope>
    <source>
        <strain evidence="2">ANL 6-2</strain>
    </source>
</reference>
<evidence type="ECO:0000313" key="2">
    <source>
        <dbReference type="EMBL" id="MCP1673640.1"/>
    </source>
</evidence>
<sequence length="390" mass="43020">MDKQKRISGAVDDGPVSEERRRFFELCGRYGFTAAVVAAAGGVLLSPQASAQTAQEERERRDAAQVTMTLATEYRIGATRWYPLMQLNLKENIQNATNGYVYVRLAPAGQLGMGSALAQGVQSNTIQAAQHSIANFSPFAPEVDLINIPYWCGQNQEFVNLVTSDAWKSVVHPKAEERGFKVLLYLVLDPRTVAARRGLQRAPLKTPEDLRGIKFRVPASEILQQFYTLAGANPTPVAWGETPSAIQQGVADALDPAVVALYSNGFKDILSWITFNKPVPDSQVYSCNLSWFRGLPSEVQEQIDFASEITFQQNLAQVPASRAYAMAEMAEAGVQFYTPTDDELAQWVEACGAQRPEWNSIKEDLAGSLAAFDRMAEAAQERGRFYVHDV</sequence>
<evidence type="ECO:0000313" key="3">
    <source>
        <dbReference type="Proteomes" id="UP001205843"/>
    </source>
</evidence>
<evidence type="ECO:0000256" key="1">
    <source>
        <dbReference type="ARBA" id="ARBA00022729"/>
    </source>
</evidence>
<dbReference type="PANTHER" id="PTHR33376">
    <property type="match status" value="1"/>
</dbReference>
<gene>
    <name evidence="2" type="ORF">J2T57_000739</name>
</gene>
<dbReference type="Gene3D" id="3.40.190.170">
    <property type="entry name" value="Bacterial extracellular solute-binding protein, family 7"/>
    <property type="match status" value="1"/>
</dbReference>